<dbReference type="InterPro" id="IPR036034">
    <property type="entry name" value="PDZ_sf"/>
</dbReference>
<keyword evidence="3" id="KW-1185">Reference proteome</keyword>
<dbReference type="Gene3D" id="2.30.42.10">
    <property type="match status" value="1"/>
</dbReference>
<dbReference type="SUPFAM" id="SSF52096">
    <property type="entry name" value="ClpP/crotonase"/>
    <property type="match status" value="1"/>
</dbReference>
<dbReference type="PANTHER" id="PTHR32060">
    <property type="entry name" value="TAIL-SPECIFIC PROTEASE"/>
    <property type="match status" value="1"/>
</dbReference>
<dbReference type="Gene3D" id="3.30.750.44">
    <property type="match status" value="1"/>
</dbReference>
<comment type="caution">
    <text evidence="2">The sequence shown here is derived from an EMBL/GenBank/DDBJ whole genome shotgun (WGS) entry which is preliminary data.</text>
</comment>
<organism evidence="2 3">
    <name type="scientific">Brevundimonas intermedia</name>
    <dbReference type="NCBI Taxonomy" id="74315"/>
    <lineage>
        <taxon>Bacteria</taxon>
        <taxon>Pseudomonadati</taxon>
        <taxon>Pseudomonadota</taxon>
        <taxon>Alphaproteobacteria</taxon>
        <taxon>Caulobacterales</taxon>
        <taxon>Caulobacteraceae</taxon>
        <taxon>Brevundimonas</taxon>
    </lineage>
</organism>
<evidence type="ECO:0000259" key="1">
    <source>
        <dbReference type="SMART" id="SM00245"/>
    </source>
</evidence>
<dbReference type="CDD" id="cd07562">
    <property type="entry name" value="Peptidase_S41_TRI"/>
    <property type="match status" value="1"/>
</dbReference>
<dbReference type="SUPFAM" id="SSF50156">
    <property type="entry name" value="PDZ domain-like"/>
    <property type="match status" value="1"/>
</dbReference>
<dbReference type="Gene3D" id="3.90.226.10">
    <property type="entry name" value="2-enoyl-CoA Hydratase, Chain A, domain 1"/>
    <property type="match status" value="1"/>
</dbReference>
<evidence type="ECO:0000313" key="2">
    <source>
        <dbReference type="EMBL" id="GLK48077.1"/>
    </source>
</evidence>
<reference evidence="2" key="1">
    <citation type="journal article" date="2014" name="Int. J. Syst. Evol. Microbiol.">
        <title>Complete genome of a new Firmicutes species belonging to the dominant human colonic microbiota ('Ruminococcus bicirculans') reveals two chromosomes and a selective capacity to utilize plant glucans.</title>
        <authorList>
            <consortium name="NISC Comparative Sequencing Program"/>
            <person name="Wegmann U."/>
            <person name="Louis P."/>
            <person name="Goesmann A."/>
            <person name="Henrissat B."/>
            <person name="Duncan S.H."/>
            <person name="Flint H.J."/>
        </authorList>
    </citation>
    <scope>NUCLEOTIDE SEQUENCE</scope>
    <source>
        <strain evidence="2">VKM B-1499</strain>
    </source>
</reference>
<dbReference type="InterPro" id="IPR005151">
    <property type="entry name" value="Tail-specific_protease"/>
</dbReference>
<dbReference type="SMART" id="SM00245">
    <property type="entry name" value="TSPc"/>
    <property type="match status" value="1"/>
</dbReference>
<dbReference type="Proteomes" id="UP001143509">
    <property type="component" value="Unassembled WGS sequence"/>
</dbReference>
<dbReference type="PANTHER" id="PTHR32060:SF30">
    <property type="entry name" value="CARBOXY-TERMINAL PROCESSING PROTEASE CTPA"/>
    <property type="match status" value="1"/>
</dbReference>
<name>A0ABQ5T670_9CAUL</name>
<dbReference type="InterPro" id="IPR028204">
    <property type="entry name" value="Tricorn_C1"/>
</dbReference>
<dbReference type="Pfam" id="PF03572">
    <property type="entry name" value="Peptidase_S41"/>
    <property type="match status" value="1"/>
</dbReference>
<protein>
    <submittedName>
        <fullName evidence="2">Peptidase S41</fullName>
    </submittedName>
</protein>
<sequence>MVMGMGVVRGAVRKSGAGLLARACGEDKTRATLRDLRGERGSAKDRPMSGRRFLSVSSALSLSLLLAAGSASSAPQATTGTRFSDIVQMAPSRDRARMNQRVFDKVWSEVRRGYYDPKLHGVDWGAARDRFRPQAVAAGDDRALYRVLNEMLDLLDDGHAGASPPAAVRRQDTQYERRAVMGMTLMRGEDPDVWTVERVREGSPAQEAGVQLGWTLNSVDGRPWGPDVDVQDGRAVHLVLTDETGARRDTTLVPRLMDGPQPFTADKSRPGVLVLTVEQFDPGLGLWLGGELDGLPPDVDVILDLRANPGGRLSEAESVLTCFLPRDRVWATQTGRTGRAVTLTASGDCGDRREPVPNEVAVLVDRGSRSAAELTPAALQEARRGIVVGEKTIGSVLIAQETELPDGGRLTLSRANFVTAGGVRLEKHGVTPDIEAPRTVAQRRAGEDPTLEAAIAALQAERVQAADQPSGL</sequence>
<evidence type="ECO:0000313" key="3">
    <source>
        <dbReference type="Proteomes" id="UP001143509"/>
    </source>
</evidence>
<dbReference type="InterPro" id="IPR029045">
    <property type="entry name" value="ClpP/crotonase-like_dom_sf"/>
</dbReference>
<accession>A0ABQ5T670</accession>
<proteinExistence type="predicted"/>
<reference evidence="2" key="2">
    <citation type="submission" date="2023-01" db="EMBL/GenBank/DDBJ databases">
        <authorList>
            <person name="Sun Q."/>
            <person name="Evtushenko L."/>
        </authorList>
    </citation>
    <scope>NUCLEOTIDE SEQUENCE</scope>
    <source>
        <strain evidence="2">VKM B-1499</strain>
    </source>
</reference>
<dbReference type="Pfam" id="PF14684">
    <property type="entry name" value="Tricorn_C1"/>
    <property type="match status" value="1"/>
</dbReference>
<gene>
    <name evidence="2" type="ORF">GCM10017620_10500</name>
</gene>
<dbReference type="EMBL" id="BSFD01000002">
    <property type="protein sequence ID" value="GLK48077.1"/>
    <property type="molecule type" value="Genomic_DNA"/>
</dbReference>
<feature type="domain" description="Tail specific protease" evidence="1">
    <location>
        <begin position="245"/>
        <end position="437"/>
    </location>
</feature>